<evidence type="ECO:0000313" key="9">
    <source>
        <dbReference type="Proteomes" id="UP000469011"/>
    </source>
</evidence>
<feature type="active site" description="Charge relay system" evidence="5">
    <location>
        <position position="525"/>
    </location>
</feature>
<dbReference type="PRINTS" id="PR00723">
    <property type="entry name" value="SUBTILISIN"/>
</dbReference>
<evidence type="ECO:0000259" key="7">
    <source>
        <dbReference type="Pfam" id="PF00082"/>
    </source>
</evidence>
<dbReference type="Proteomes" id="UP000469011">
    <property type="component" value="Unassembled WGS sequence"/>
</dbReference>
<evidence type="ECO:0000313" key="8">
    <source>
        <dbReference type="EMBL" id="NDW06970.1"/>
    </source>
</evidence>
<dbReference type="InterPro" id="IPR022398">
    <property type="entry name" value="Peptidase_S8_His-AS"/>
</dbReference>
<dbReference type="CDD" id="cd07496">
    <property type="entry name" value="Peptidases_S8_13"/>
    <property type="match status" value="1"/>
</dbReference>
<evidence type="ECO:0000256" key="1">
    <source>
        <dbReference type="ARBA" id="ARBA00011073"/>
    </source>
</evidence>
<protein>
    <submittedName>
        <fullName evidence="8">S8 family serine peptidase</fullName>
    </submittedName>
</protein>
<gene>
    <name evidence="8" type="ORF">GTK09_21380</name>
</gene>
<proteinExistence type="inferred from homology"/>
<dbReference type="EMBL" id="JAAAMG010000022">
    <property type="protein sequence ID" value="NDW06970.1"/>
    <property type="molecule type" value="Genomic_DNA"/>
</dbReference>
<feature type="active site" description="Charge relay system" evidence="5">
    <location>
        <position position="347"/>
    </location>
</feature>
<dbReference type="Gene3D" id="3.40.50.200">
    <property type="entry name" value="Peptidase S8/S53 domain"/>
    <property type="match status" value="1"/>
</dbReference>
<organism evidence="8 9">
    <name type="scientific">Jiella pacifica</name>
    <dbReference type="NCBI Taxonomy" id="2696469"/>
    <lineage>
        <taxon>Bacteria</taxon>
        <taxon>Pseudomonadati</taxon>
        <taxon>Pseudomonadota</taxon>
        <taxon>Alphaproteobacteria</taxon>
        <taxon>Hyphomicrobiales</taxon>
        <taxon>Aurantimonadaceae</taxon>
        <taxon>Jiella</taxon>
    </lineage>
</organism>
<reference evidence="8 9" key="1">
    <citation type="submission" date="2020-01" db="EMBL/GenBank/DDBJ databases">
        <title>Jiella pacifica sp. nov.</title>
        <authorList>
            <person name="Xue Z."/>
            <person name="Zhu S."/>
            <person name="Chen J."/>
            <person name="Yang J."/>
        </authorList>
    </citation>
    <scope>NUCLEOTIDE SEQUENCE [LARGE SCALE GENOMIC DNA]</scope>
    <source>
        <strain evidence="8 9">40Bstr34</strain>
    </source>
</reference>
<name>A0A6N9T6R8_9HYPH</name>
<keyword evidence="9" id="KW-1185">Reference proteome</keyword>
<dbReference type="SUPFAM" id="SSF52743">
    <property type="entry name" value="Subtilisin-like"/>
    <property type="match status" value="1"/>
</dbReference>
<dbReference type="PANTHER" id="PTHR43806">
    <property type="entry name" value="PEPTIDASE S8"/>
    <property type="match status" value="1"/>
</dbReference>
<evidence type="ECO:0000256" key="5">
    <source>
        <dbReference type="PROSITE-ProRule" id="PRU01240"/>
    </source>
</evidence>
<dbReference type="InterPro" id="IPR000209">
    <property type="entry name" value="Peptidase_S8/S53_dom"/>
</dbReference>
<dbReference type="InterPro" id="IPR015500">
    <property type="entry name" value="Peptidase_S8_subtilisin-rel"/>
</dbReference>
<dbReference type="GO" id="GO:0004252">
    <property type="term" value="F:serine-type endopeptidase activity"/>
    <property type="evidence" value="ECO:0007669"/>
    <property type="project" value="UniProtKB-UniRule"/>
</dbReference>
<dbReference type="PROSITE" id="PS00136">
    <property type="entry name" value="SUBTILASE_ASP"/>
    <property type="match status" value="1"/>
</dbReference>
<dbReference type="InterPro" id="IPR050131">
    <property type="entry name" value="Peptidase_S8_subtilisin-like"/>
</dbReference>
<dbReference type="InterPro" id="IPR023828">
    <property type="entry name" value="Peptidase_S8_Ser-AS"/>
</dbReference>
<dbReference type="InterPro" id="IPR034176">
    <property type="entry name" value="Peptidases_S8_13"/>
</dbReference>
<accession>A0A6N9T6R8</accession>
<dbReference type="InterPro" id="IPR036852">
    <property type="entry name" value="Peptidase_S8/S53_dom_sf"/>
</dbReference>
<dbReference type="PROSITE" id="PS00138">
    <property type="entry name" value="SUBTILASE_SER"/>
    <property type="match status" value="1"/>
</dbReference>
<comment type="similarity">
    <text evidence="1 5 6">Belongs to the peptidase S8 family.</text>
</comment>
<dbReference type="GO" id="GO:0006508">
    <property type="term" value="P:proteolysis"/>
    <property type="evidence" value="ECO:0007669"/>
    <property type="project" value="UniProtKB-KW"/>
</dbReference>
<evidence type="ECO:0000256" key="4">
    <source>
        <dbReference type="ARBA" id="ARBA00022825"/>
    </source>
</evidence>
<dbReference type="AlphaFoldDB" id="A0A6N9T6R8"/>
<dbReference type="RefSeq" id="WP_163465427.1">
    <property type="nucleotide sequence ID" value="NZ_JAAAMG010000022.1"/>
</dbReference>
<dbReference type="PROSITE" id="PS00137">
    <property type="entry name" value="SUBTILASE_HIS"/>
    <property type="match status" value="1"/>
</dbReference>
<feature type="domain" description="Peptidase S8/S53" evidence="7">
    <location>
        <begin position="277"/>
        <end position="573"/>
    </location>
</feature>
<comment type="caution">
    <text evidence="8">The sequence shown here is derived from an EMBL/GenBank/DDBJ whole genome shotgun (WGS) entry which is preliminary data.</text>
</comment>
<dbReference type="InterPro" id="IPR023827">
    <property type="entry name" value="Peptidase_S8_Asp-AS"/>
</dbReference>
<dbReference type="PROSITE" id="PS51892">
    <property type="entry name" value="SUBTILASE"/>
    <property type="match status" value="1"/>
</dbReference>
<keyword evidence="3 5" id="KW-0378">Hydrolase</keyword>
<evidence type="ECO:0000256" key="6">
    <source>
        <dbReference type="RuleBase" id="RU003355"/>
    </source>
</evidence>
<dbReference type="Pfam" id="PF00082">
    <property type="entry name" value="Peptidase_S8"/>
    <property type="match status" value="1"/>
</dbReference>
<keyword evidence="4 5" id="KW-0720">Serine protease</keyword>
<evidence type="ECO:0000256" key="3">
    <source>
        <dbReference type="ARBA" id="ARBA00022801"/>
    </source>
</evidence>
<evidence type="ECO:0000256" key="2">
    <source>
        <dbReference type="ARBA" id="ARBA00022670"/>
    </source>
</evidence>
<keyword evidence="2 5" id="KW-0645">Protease</keyword>
<feature type="active site" description="Charge relay system" evidence="5">
    <location>
        <position position="285"/>
    </location>
</feature>
<sequence>MRRFDRRPLRDRRLHGRALKSVGILAATLAAGQGSFAAKAQESFAEASRQIVPGAAPALATTPLRLVDPTRVLVTLRSGENRESLRIEAARRQRESAGGSLDAVVAAIEAGTGSSGRSLVVALPGSAREQNGRAAFPSVPAGAGDFVTNIAPEAAAIVTALRQMPQVASVEPNMMRFANQVANPADGFNALLGIDRPPPTDGIRSPSPDVGAIDAIIGSGRVGGPANIGTPPALSDDPLSQLQWQLLDNAPQAAADRLPGGTGFRTYRAAHRQTDTAGPIVAIIDTGLVASHQDLARNRILPGYDFISLDLVANDGDGRDSDPADPGDATTAGLCFTGSPATASTWHGSHVAGIAGAVEGDNRLGIGLPGVAVRIVPVRVLGRCGGFDTDIIDALRWAAGVSVAGVPSNPNPAKVINMSLGGPGACPAAYQAAVDDALAAGAVVVAAAGNSAEDARQSSPASCAGVITVAASDARGAISPYSNFGPRIDVLAPGGNTQRDDDRNGQPDGILSIVSGGYEFKEGTSMAAPLVSAVVATLVAARPAMTAEEARQALVATALSRSSEACPRGCGAGLVQVLPPVASAGRSLAGSAR</sequence>
<dbReference type="PANTHER" id="PTHR43806:SF11">
    <property type="entry name" value="CEREVISIN-RELATED"/>
    <property type="match status" value="1"/>
</dbReference>